<dbReference type="InterPro" id="IPR023393">
    <property type="entry name" value="START-like_dom_sf"/>
</dbReference>
<feature type="domain" description="Activator of Hsp90 ATPase homologue 1/2-like C-terminal" evidence="2">
    <location>
        <begin position="22"/>
        <end position="137"/>
    </location>
</feature>
<protein>
    <recommendedName>
        <fullName evidence="2">Activator of Hsp90 ATPase homologue 1/2-like C-terminal domain-containing protein</fullName>
    </recommendedName>
</protein>
<keyword evidence="4" id="KW-1185">Reference proteome</keyword>
<sequence length="315" mass="35090">MTEFRTIAGKPVLRFERQLRHRPEKVWRAITDPAELAHWFPARVETEARIGAPIRFVFPDEAPVDDGGTGEVLEFDPPKVFAFSWNLDVLRFELLPDGDGCLLVFTQTIGGGDIGRLSGGRNAIGWNACLNGLTARLDGADAPPQPDWLAEMERYIEEFRLGEGSVHDTADGYRLRFARDLVWKPAGEIWRLLAEDATVEPGGPPPLRATNGYVPAGRVVTASAPHVLEYEWLHDGSPAGRVRFEVVADPQLGTRIELTQTIPLPLAHLRAEALAAWHTHLELFFAATFGDIRCPWPEDRTAELTKKYTEQLARG</sequence>
<organism evidence="3 4">
    <name type="scientific">Amycolatopsis deserti</name>
    <dbReference type="NCBI Taxonomy" id="185696"/>
    <lineage>
        <taxon>Bacteria</taxon>
        <taxon>Bacillati</taxon>
        <taxon>Actinomycetota</taxon>
        <taxon>Actinomycetes</taxon>
        <taxon>Pseudonocardiales</taxon>
        <taxon>Pseudonocardiaceae</taxon>
        <taxon>Amycolatopsis</taxon>
    </lineage>
</organism>
<dbReference type="InterPro" id="IPR013538">
    <property type="entry name" value="ASHA1/2-like_C"/>
</dbReference>
<dbReference type="EMBL" id="BNAU01000010">
    <property type="protein sequence ID" value="GHF22730.1"/>
    <property type="molecule type" value="Genomic_DNA"/>
</dbReference>
<gene>
    <name evidence="3" type="ORF">GCM10017786_65970</name>
</gene>
<evidence type="ECO:0000259" key="2">
    <source>
        <dbReference type="Pfam" id="PF08327"/>
    </source>
</evidence>
<accession>A0ABQ3JD28</accession>
<dbReference type="CDD" id="cd08899">
    <property type="entry name" value="SRPBCC_CalC_Aha1-like_6"/>
    <property type="match status" value="1"/>
</dbReference>
<evidence type="ECO:0000256" key="1">
    <source>
        <dbReference type="ARBA" id="ARBA00006817"/>
    </source>
</evidence>
<reference evidence="4" key="1">
    <citation type="journal article" date="2019" name="Int. J. Syst. Evol. Microbiol.">
        <title>The Global Catalogue of Microorganisms (GCM) 10K type strain sequencing project: providing services to taxonomists for standard genome sequencing and annotation.</title>
        <authorList>
            <consortium name="The Broad Institute Genomics Platform"/>
            <consortium name="The Broad Institute Genome Sequencing Center for Infectious Disease"/>
            <person name="Wu L."/>
            <person name="Ma J."/>
        </authorList>
    </citation>
    <scope>NUCLEOTIDE SEQUENCE [LARGE SCALE GENOMIC DNA]</scope>
    <source>
        <strain evidence="4">CGMCC 4.7677</strain>
    </source>
</reference>
<comment type="caution">
    <text evidence="3">The sequence shown here is derived from an EMBL/GenBank/DDBJ whole genome shotgun (WGS) entry which is preliminary data.</text>
</comment>
<name>A0ABQ3JD28_9PSEU</name>
<dbReference type="Proteomes" id="UP000605897">
    <property type="component" value="Unassembled WGS sequence"/>
</dbReference>
<proteinExistence type="inferred from homology"/>
<dbReference type="SUPFAM" id="SSF55961">
    <property type="entry name" value="Bet v1-like"/>
    <property type="match status" value="2"/>
</dbReference>
<evidence type="ECO:0000313" key="3">
    <source>
        <dbReference type="EMBL" id="GHF22730.1"/>
    </source>
</evidence>
<evidence type="ECO:0000313" key="4">
    <source>
        <dbReference type="Proteomes" id="UP000605897"/>
    </source>
</evidence>
<comment type="similarity">
    <text evidence="1">Belongs to the AHA1 family.</text>
</comment>
<dbReference type="RefSeq" id="WP_191248574.1">
    <property type="nucleotide sequence ID" value="NZ_BNAU01000010.1"/>
</dbReference>
<dbReference type="Pfam" id="PF08327">
    <property type="entry name" value="AHSA1"/>
    <property type="match status" value="1"/>
</dbReference>
<dbReference type="Gene3D" id="3.30.530.20">
    <property type="match status" value="2"/>
</dbReference>